<evidence type="ECO:0000256" key="1">
    <source>
        <dbReference type="SAM" id="MobiDB-lite"/>
    </source>
</evidence>
<feature type="region of interest" description="Disordered" evidence="1">
    <location>
        <begin position="175"/>
        <end position="197"/>
    </location>
</feature>
<dbReference type="EMBL" id="GDKF01000957">
    <property type="protein sequence ID" value="JAT77665.1"/>
    <property type="molecule type" value="Transcribed_RNA"/>
</dbReference>
<dbReference type="AlphaFoldDB" id="A0A1D2AFG6"/>
<sequence length="197" mass="21322">MTTLFPIACAAPHVLPEPRQGSSVLGGRPSEQEWGDITECRRKRARKQGLELVRWADTTFPASLEFEVEDAQHRLSHLSFPAPGAAALGRADSSAQPQEPVSLQAHVGQGRKRGPEDDVRHAQAPQPPARDCNARAQLMPPPHMLLASYPVLNCGPTPAYHSMAIVPFDPAKAAETDSEKSFEGGMALPDDDMMQEG</sequence>
<evidence type="ECO:0000313" key="2">
    <source>
        <dbReference type="EMBL" id="JAT77665.1"/>
    </source>
</evidence>
<gene>
    <name evidence="2" type="ORF">g.2493</name>
</gene>
<reference evidence="2" key="1">
    <citation type="submission" date="2015-08" db="EMBL/GenBank/DDBJ databases">
        <authorList>
            <person name="Babu N.S."/>
            <person name="Beckwith C.J."/>
            <person name="Beseler K.G."/>
            <person name="Brison A."/>
            <person name="Carone J.V."/>
            <person name="Caskin T.P."/>
            <person name="Diamond M."/>
            <person name="Durham M.E."/>
            <person name="Foxe J.M."/>
            <person name="Go M."/>
            <person name="Henderson B.A."/>
            <person name="Jones I.B."/>
            <person name="McGettigan J.A."/>
            <person name="Micheletti S.J."/>
            <person name="Nasrallah M.E."/>
            <person name="Ortiz D."/>
            <person name="Piller C.R."/>
            <person name="Privatt S.R."/>
            <person name="Schneider S.L."/>
            <person name="Sharp S."/>
            <person name="Smith T.C."/>
            <person name="Stanton J.D."/>
            <person name="Ullery H.E."/>
            <person name="Wilson R.J."/>
            <person name="Serrano M.G."/>
            <person name="Buck G."/>
            <person name="Lee V."/>
            <person name="Wang Y."/>
            <person name="Carvalho R."/>
            <person name="Voegtly L."/>
            <person name="Shi R."/>
            <person name="Duckworth R."/>
            <person name="Johnson A."/>
            <person name="Loviza R."/>
            <person name="Walstead R."/>
            <person name="Shah Z."/>
            <person name="Kiflezghi M."/>
            <person name="Wade K."/>
            <person name="Ball S.L."/>
            <person name="Bradley K.W."/>
            <person name="Asai D.J."/>
            <person name="Bowman C.A."/>
            <person name="Russell D.A."/>
            <person name="Pope W.H."/>
            <person name="Jacobs-Sera D."/>
            <person name="Hendrix R.W."/>
            <person name="Hatfull G.F."/>
        </authorList>
    </citation>
    <scope>NUCLEOTIDE SEQUENCE</scope>
</reference>
<feature type="region of interest" description="Disordered" evidence="1">
    <location>
        <begin position="105"/>
        <end position="136"/>
    </location>
</feature>
<organism evidence="2">
    <name type="scientific">Auxenochlorella protothecoides</name>
    <name type="common">Green microalga</name>
    <name type="synonym">Chlorella protothecoides</name>
    <dbReference type="NCBI Taxonomy" id="3075"/>
    <lineage>
        <taxon>Eukaryota</taxon>
        <taxon>Viridiplantae</taxon>
        <taxon>Chlorophyta</taxon>
        <taxon>core chlorophytes</taxon>
        <taxon>Trebouxiophyceae</taxon>
        <taxon>Chlorellales</taxon>
        <taxon>Chlorellaceae</taxon>
        <taxon>Auxenochlorella</taxon>
    </lineage>
</organism>
<proteinExistence type="predicted"/>
<accession>A0A1D2AFG6</accession>
<protein>
    <submittedName>
        <fullName evidence="2">Uncharacterized protein</fullName>
    </submittedName>
</protein>
<name>A0A1D2AFG6_AUXPR</name>